<protein>
    <submittedName>
        <fullName evidence="2">Kinase-like protein</fullName>
    </submittedName>
</protein>
<dbReference type="EMBL" id="ML986680">
    <property type="protein sequence ID" value="KAF2260459.1"/>
    <property type="molecule type" value="Genomic_DNA"/>
</dbReference>
<proteinExistence type="predicted"/>
<dbReference type="PANTHER" id="PTHR44167:SF30">
    <property type="entry name" value="PHOSPHORYLASE KINASE"/>
    <property type="match status" value="1"/>
</dbReference>
<dbReference type="AlphaFoldDB" id="A0A9P4N370"/>
<dbReference type="SMART" id="SM00220">
    <property type="entry name" value="S_TKc"/>
    <property type="match status" value="1"/>
</dbReference>
<gene>
    <name evidence="2" type="ORF">CC78DRAFT_584750</name>
</gene>
<dbReference type="GO" id="GO:0044773">
    <property type="term" value="P:mitotic DNA damage checkpoint signaling"/>
    <property type="evidence" value="ECO:0007669"/>
    <property type="project" value="TreeGrafter"/>
</dbReference>
<evidence type="ECO:0000313" key="3">
    <source>
        <dbReference type="Proteomes" id="UP000800093"/>
    </source>
</evidence>
<reference evidence="3" key="1">
    <citation type="journal article" date="2020" name="Stud. Mycol.">
        <title>101 Dothideomycetes genomes: A test case for predicting lifestyles and emergence of pathogens.</title>
        <authorList>
            <person name="Haridas S."/>
            <person name="Albert R."/>
            <person name="Binder M."/>
            <person name="Bloem J."/>
            <person name="LaButti K."/>
            <person name="Salamov A."/>
            <person name="Andreopoulos B."/>
            <person name="Baker S."/>
            <person name="Barry K."/>
            <person name="Bills G."/>
            <person name="Bluhm B."/>
            <person name="Cannon C."/>
            <person name="Castanera R."/>
            <person name="Culley D."/>
            <person name="Daum C."/>
            <person name="Ezra D."/>
            <person name="Gonzalez J."/>
            <person name="Henrissat B."/>
            <person name="Kuo A."/>
            <person name="Liang C."/>
            <person name="Lipzen A."/>
            <person name="Lutzoni F."/>
            <person name="Magnuson J."/>
            <person name="Mondo S."/>
            <person name="Nolan M."/>
            <person name="Ohm R."/>
            <person name="Pangilinan J."/>
            <person name="Park H.-J."/>
            <person name="Ramirez L."/>
            <person name="Alfaro M."/>
            <person name="Sun H."/>
            <person name="Tritt A."/>
            <person name="Yoshinaga Y."/>
            <person name="Zwiers L.-H."/>
            <person name="Turgeon B."/>
            <person name="Goodwin S."/>
            <person name="Spatafora J."/>
            <person name="Crous P."/>
            <person name="Grigoriev I."/>
        </authorList>
    </citation>
    <scope>NUCLEOTIDE SEQUENCE [LARGE SCALE GENOMIC DNA]</scope>
    <source>
        <strain evidence="3">CBS 304.66</strain>
    </source>
</reference>
<dbReference type="GO" id="GO:0005634">
    <property type="term" value="C:nucleus"/>
    <property type="evidence" value="ECO:0007669"/>
    <property type="project" value="TreeGrafter"/>
</dbReference>
<dbReference type="SUPFAM" id="SSF56112">
    <property type="entry name" value="Protein kinase-like (PK-like)"/>
    <property type="match status" value="1"/>
</dbReference>
<dbReference type="InterPro" id="IPR000719">
    <property type="entry name" value="Prot_kinase_dom"/>
</dbReference>
<dbReference type="InterPro" id="IPR011009">
    <property type="entry name" value="Kinase-like_dom_sf"/>
</dbReference>
<dbReference type="Pfam" id="PF20233">
    <property type="entry name" value="DUF6590"/>
    <property type="match status" value="1"/>
</dbReference>
<dbReference type="CDD" id="cd00180">
    <property type="entry name" value="PKc"/>
    <property type="match status" value="1"/>
</dbReference>
<organism evidence="2 3">
    <name type="scientific">Lojkania enalia</name>
    <dbReference type="NCBI Taxonomy" id="147567"/>
    <lineage>
        <taxon>Eukaryota</taxon>
        <taxon>Fungi</taxon>
        <taxon>Dikarya</taxon>
        <taxon>Ascomycota</taxon>
        <taxon>Pezizomycotina</taxon>
        <taxon>Dothideomycetes</taxon>
        <taxon>Pleosporomycetidae</taxon>
        <taxon>Pleosporales</taxon>
        <taxon>Pleosporales incertae sedis</taxon>
        <taxon>Lojkania</taxon>
    </lineage>
</organism>
<dbReference type="Gene3D" id="1.10.510.10">
    <property type="entry name" value="Transferase(Phosphotransferase) domain 1"/>
    <property type="match status" value="1"/>
</dbReference>
<evidence type="ECO:0000313" key="2">
    <source>
        <dbReference type="EMBL" id="KAF2260459.1"/>
    </source>
</evidence>
<dbReference type="PANTHER" id="PTHR44167">
    <property type="entry name" value="OVARIAN-SPECIFIC SERINE/THREONINE-PROTEIN KINASE LOK-RELATED"/>
    <property type="match status" value="1"/>
</dbReference>
<feature type="domain" description="Protein kinase" evidence="1">
    <location>
        <begin position="34"/>
        <end position="298"/>
    </location>
</feature>
<accession>A0A9P4N370</accession>
<dbReference type="GO" id="GO:0005524">
    <property type="term" value="F:ATP binding"/>
    <property type="evidence" value="ECO:0007669"/>
    <property type="project" value="InterPro"/>
</dbReference>
<dbReference type="Proteomes" id="UP000800093">
    <property type="component" value="Unassembled WGS sequence"/>
</dbReference>
<dbReference type="GO" id="GO:0004674">
    <property type="term" value="F:protein serine/threonine kinase activity"/>
    <property type="evidence" value="ECO:0007669"/>
    <property type="project" value="TreeGrafter"/>
</dbReference>
<name>A0A9P4N370_9PLEO</name>
<dbReference type="PROSITE" id="PS00108">
    <property type="entry name" value="PROTEIN_KINASE_ST"/>
    <property type="match status" value="1"/>
</dbReference>
<sequence>MSVSGESSAPLPANMILIEEGKDYLLEPGNELPYRLIRSLGHGHSGNVEEVEDRRRIFDNEIKIIRNLASHHHIIRIFATYVAKREVGLILQPVADDGDLDAFLDRFREDAEESEATDGRIIAHQAKIFILQRAFGCLASGLEFMHQLKVRHKDVKPRNILIHRGLVLYTDFGYSLDSSQSNHSTTAGRPDFLTRRYSAPEVLDHESRNSRSDIFSLGCVFIEMLSVLEMDLEIDQGLCFGEDIDRFHCELGKCKSKTSTGFLADLSEICVSMTYREPSSRFTASQVLAGIQRSPAYFCEQCQPAGDGIIDNGIRQAGRAYTQEISNSMSVVASSTALAPFDDHKLAGKLIDYRREEVPMSSWIWSSECQDFYYTTMDHSGQWIYHWYKQMPQPTPTVSVLSELASRILDDTNVLKRLDNNIVPKFGKKIASIILDIIPGTPGKGWYEPLDSNYRMRPGAEAYHFFQKGKVFAVLFTQTSTDLAGPGNDSITIVKYGEKTFSQVRRFVVVEERRTFVYACPISTYSGRGTLKPGVSPGEHSIVYFVGTKPVHLQGEYLTKDPIAIMPADVGQVMSTESRLCYAKVYPINRNVKAKDIGDVIPESLSKLMSYYRAEREL</sequence>
<dbReference type="Pfam" id="PF00069">
    <property type="entry name" value="Pkinase"/>
    <property type="match status" value="1"/>
</dbReference>
<dbReference type="InterPro" id="IPR046497">
    <property type="entry name" value="DUF6590"/>
</dbReference>
<comment type="caution">
    <text evidence="2">The sequence shown here is derived from an EMBL/GenBank/DDBJ whole genome shotgun (WGS) entry which is preliminary data.</text>
</comment>
<dbReference type="OrthoDB" id="4062651at2759"/>
<dbReference type="InterPro" id="IPR008271">
    <property type="entry name" value="Ser/Thr_kinase_AS"/>
</dbReference>
<keyword evidence="3" id="KW-1185">Reference proteome</keyword>
<dbReference type="PROSITE" id="PS50011">
    <property type="entry name" value="PROTEIN_KINASE_DOM"/>
    <property type="match status" value="1"/>
</dbReference>
<evidence type="ECO:0000259" key="1">
    <source>
        <dbReference type="PROSITE" id="PS50011"/>
    </source>
</evidence>